<feature type="compositionally biased region" description="Basic and acidic residues" evidence="1">
    <location>
        <begin position="48"/>
        <end position="57"/>
    </location>
</feature>
<evidence type="ECO:0000313" key="3">
    <source>
        <dbReference type="Proteomes" id="UP000287651"/>
    </source>
</evidence>
<feature type="region of interest" description="Disordered" evidence="1">
    <location>
        <begin position="1"/>
        <end position="98"/>
    </location>
</feature>
<dbReference type="EMBL" id="AMZH03002572">
    <property type="protein sequence ID" value="RRT75131.1"/>
    <property type="molecule type" value="Genomic_DNA"/>
</dbReference>
<gene>
    <name evidence="2" type="ORF">B296_00002387</name>
</gene>
<sequence>MRAVAGEKEEAASNSGWQRRLATGADRYDQRQCKGHLRFHRGGEEDDGRQLGKEAVVERSSTYTARERGERPPMERKETNLPTMCSGTGAIGSDGCGRGKKKHRRLMLLLQHLSLQQGVAAGDSDAAMKQR</sequence>
<reference evidence="2 3" key="1">
    <citation type="journal article" date="2014" name="Agronomy (Basel)">
        <title>A Draft Genome Sequence for Ensete ventricosum, the Drought-Tolerant Tree Against Hunger.</title>
        <authorList>
            <person name="Harrison J."/>
            <person name="Moore K.A."/>
            <person name="Paszkiewicz K."/>
            <person name="Jones T."/>
            <person name="Grant M."/>
            <person name="Ambacheew D."/>
            <person name="Muzemil S."/>
            <person name="Studholme D.J."/>
        </authorList>
    </citation>
    <scope>NUCLEOTIDE SEQUENCE [LARGE SCALE GENOMIC DNA]</scope>
</reference>
<comment type="caution">
    <text evidence="2">The sequence shown here is derived from an EMBL/GenBank/DDBJ whole genome shotgun (WGS) entry which is preliminary data.</text>
</comment>
<evidence type="ECO:0000256" key="1">
    <source>
        <dbReference type="SAM" id="MobiDB-lite"/>
    </source>
</evidence>
<proteinExistence type="predicted"/>
<dbReference type="Proteomes" id="UP000287651">
    <property type="component" value="Unassembled WGS sequence"/>
</dbReference>
<accession>A0A427AG27</accession>
<organism evidence="2 3">
    <name type="scientific">Ensete ventricosum</name>
    <name type="common">Abyssinian banana</name>
    <name type="synonym">Musa ensete</name>
    <dbReference type="NCBI Taxonomy" id="4639"/>
    <lineage>
        <taxon>Eukaryota</taxon>
        <taxon>Viridiplantae</taxon>
        <taxon>Streptophyta</taxon>
        <taxon>Embryophyta</taxon>
        <taxon>Tracheophyta</taxon>
        <taxon>Spermatophyta</taxon>
        <taxon>Magnoliopsida</taxon>
        <taxon>Liliopsida</taxon>
        <taxon>Zingiberales</taxon>
        <taxon>Musaceae</taxon>
        <taxon>Ensete</taxon>
    </lineage>
</organism>
<evidence type="ECO:0000313" key="2">
    <source>
        <dbReference type="EMBL" id="RRT75131.1"/>
    </source>
</evidence>
<feature type="compositionally biased region" description="Basic and acidic residues" evidence="1">
    <location>
        <begin position="1"/>
        <end position="11"/>
    </location>
</feature>
<name>A0A427AG27_ENSVE</name>
<dbReference type="AlphaFoldDB" id="A0A427AG27"/>
<feature type="compositionally biased region" description="Basic and acidic residues" evidence="1">
    <location>
        <begin position="65"/>
        <end position="79"/>
    </location>
</feature>
<protein>
    <submittedName>
        <fullName evidence="2">Uncharacterized protein</fullName>
    </submittedName>
</protein>